<dbReference type="Pfam" id="PF08281">
    <property type="entry name" value="Sigma70_r4_2"/>
    <property type="match status" value="1"/>
</dbReference>
<evidence type="ECO:0000259" key="6">
    <source>
        <dbReference type="Pfam" id="PF08281"/>
    </source>
</evidence>
<dbReference type="SUPFAM" id="SSF88659">
    <property type="entry name" value="Sigma3 and sigma4 domains of RNA polymerase sigma factors"/>
    <property type="match status" value="1"/>
</dbReference>
<dbReference type="AlphaFoldDB" id="A0A7K1S3Z2"/>
<dbReference type="NCBIfam" id="TIGR02937">
    <property type="entry name" value="sigma70-ECF"/>
    <property type="match status" value="1"/>
</dbReference>
<evidence type="ECO:0000256" key="2">
    <source>
        <dbReference type="ARBA" id="ARBA00023015"/>
    </source>
</evidence>
<dbReference type="InterPro" id="IPR013324">
    <property type="entry name" value="RNA_pol_sigma_r3/r4-like"/>
</dbReference>
<feature type="domain" description="RNA polymerase sigma factor 70 region 4 type 2" evidence="6">
    <location>
        <begin position="128"/>
        <end position="179"/>
    </location>
</feature>
<protein>
    <submittedName>
        <fullName evidence="7">Sigma-70 family RNA polymerase sigma factor</fullName>
    </submittedName>
</protein>
<keyword evidence="2" id="KW-0805">Transcription regulation</keyword>
<reference evidence="7 8" key="1">
    <citation type="submission" date="2019-12" db="EMBL/GenBank/DDBJ databases">
        <title>Spirosoma sp. HMF4905 genome sequencing and assembly.</title>
        <authorList>
            <person name="Kang H."/>
            <person name="Cha I."/>
            <person name="Kim H."/>
            <person name="Joh K."/>
        </authorList>
    </citation>
    <scope>NUCLEOTIDE SEQUENCE [LARGE SCALE GENOMIC DNA]</scope>
    <source>
        <strain evidence="7 8">HMF4905</strain>
    </source>
</reference>
<proteinExistence type="inferred from homology"/>
<dbReference type="InterPro" id="IPR013249">
    <property type="entry name" value="RNA_pol_sigma70_r4_t2"/>
</dbReference>
<name>A0A7K1S3Z2_9BACT</name>
<gene>
    <name evidence="7" type="ORF">GO755_00735</name>
</gene>
<dbReference type="PANTHER" id="PTHR43133:SF46">
    <property type="entry name" value="RNA POLYMERASE SIGMA-70 FACTOR ECF SUBFAMILY"/>
    <property type="match status" value="1"/>
</dbReference>
<evidence type="ECO:0000313" key="8">
    <source>
        <dbReference type="Proteomes" id="UP000436006"/>
    </source>
</evidence>
<keyword evidence="4" id="KW-0804">Transcription</keyword>
<dbReference type="GO" id="GO:0006352">
    <property type="term" value="P:DNA-templated transcription initiation"/>
    <property type="evidence" value="ECO:0007669"/>
    <property type="project" value="InterPro"/>
</dbReference>
<dbReference type="Gene3D" id="1.10.1740.10">
    <property type="match status" value="1"/>
</dbReference>
<feature type="domain" description="RNA polymerase sigma-70 region 2" evidence="5">
    <location>
        <begin position="25"/>
        <end position="84"/>
    </location>
</feature>
<evidence type="ECO:0000313" key="7">
    <source>
        <dbReference type="EMBL" id="MVM28537.1"/>
    </source>
</evidence>
<evidence type="ECO:0000256" key="1">
    <source>
        <dbReference type="ARBA" id="ARBA00010641"/>
    </source>
</evidence>
<evidence type="ECO:0000259" key="5">
    <source>
        <dbReference type="Pfam" id="PF04542"/>
    </source>
</evidence>
<dbReference type="InterPro" id="IPR013325">
    <property type="entry name" value="RNA_pol_sigma_r2"/>
</dbReference>
<accession>A0A7K1S3Z2</accession>
<comment type="caution">
    <text evidence="7">The sequence shown here is derived from an EMBL/GenBank/DDBJ whole genome shotgun (WGS) entry which is preliminary data.</text>
</comment>
<dbReference type="InterPro" id="IPR036388">
    <property type="entry name" value="WH-like_DNA-bd_sf"/>
</dbReference>
<dbReference type="SUPFAM" id="SSF88946">
    <property type="entry name" value="Sigma2 domain of RNA polymerase sigma factors"/>
    <property type="match status" value="1"/>
</dbReference>
<dbReference type="GO" id="GO:0003677">
    <property type="term" value="F:DNA binding"/>
    <property type="evidence" value="ECO:0007669"/>
    <property type="project" value="InterPro"/>
</dbReference>
<dbReference type="CDD" id="cd06171">
    <property type="entry name" value="Sigma70_r4"/>
    <property type="match status" value="1"/>
</dbReference>
<dbReference type="Proteomes" id="UP000436006">
    <property type="component" value="Unassembled WGS sequence"/>
</dbReference>
<dbReference type="InterPro" id="IPR014284">
    <property type="entry name" value="RNA_pol_sigma-70_dom"/>
</dbReference>
<comment type="similarity">
    <text evidence="1">Belongs to the sigma-70 factor family. ECF subfamily.</text>
</comment>
<evidence type="ECO:0000256" key="3">
    <source>
        <dbReference type="ARBA" id="ARBA00023082"/>
    </source>
</evidence>
<organism evidence="7 8">
    <name type="scientific">Spirosoma arboris</name>
    <dbReference type="NCBI Taxonomy" id="2682092"/>
    <lineage>
        <taxon>Bacteria</taxon>
        <taxon>Pseudomonadati</taxon>
        <taxon>Bacteroidota</taxon>
        <taxon>Cytophagia</taxon>
        <taxon>Cytophagales</taxon>
        <taxon>Cytophagaceae</taxon>
        <taxon>Spirosoma</taxon>
    </lineage>
</organism>
<keyword evidence="8" id="KW-1185">Reference proteome</keyword>
<dbReference type="EMBL" id="WPIN01000001">
    <property type="protein sequence ID" value="MVM28537.1"/>
    <property type="molecule type" value="Genomic_DNA"/>
</dbReference>
<dbReference type="InterPro" id="IPR007627">
    <property type="entry name" value="RNA_pol_sigma70_r2"/>
</dbReference>
<dbReference type="Pfam" id="PF04542">
    <property type="entry name" value="Sigma70_r2"/>
    <property type="match status" value="1"/>
</dbReference>
<dbReference type="Gene3D" id="1.10.10.10">
    <property type="entry name" value="Winged helix-like DNA-binding domain superfamily/Winged helix DNA-binding domain"/>
    <property type="match status" value="1"/>
</dbReference>
<evidence type="ECO:0000256" key="4">
    <source>
        <dbReference type="ARBA" id="ARBA00023163"/>
    </source>
</evidence>
<dbReference type="InterPro" id="IPR039425">
    <property type="entry name" value="RNA_pol_sigma-70-like"/>
</dbReference>
<sequence length="186" mass="22449">MSEYTVATELWTAFKKGDKEAYGNLVALFYKTLYNYGTKLTRDKTVVEDCIQDLFLELWQRREYLSETEYVRFYLLKSLRRKIYAQQSLQQKWLHQSLETNTEGEFLGEFSIETRMIEVETTEHHLKKLNQLLGKLTRREREVIYLKFYQELDYEQIAAIMSINYQSVRNLIYTAIKELQSAWFEE</sequence>
<dbReference type="PANTHER" id="PTHR43133">
    <property type="entry name" value="RNA POLYMERASE ECF-TYPE SIGMA FACTO"/>
    <property type="match status" value="1"/>
</dbReference>
<dbReference type="GO" id="GO:0016987">
    <property type="term" value="F:sigma factor activity"/>
    <property type="evidence" value="ECO:0007669"/>
    <property type="project" value="UniProtKB-KW"/>
</dbReference>
<dbReference type="RefSeq" id="WP_157582656.1">
    <property type="nucleotide sequence ID" value="NZ_WPIN01000001.1"/>
</dbReference>
<keyword evidence="3" id="KW-0731">Sigma factor</keyword>